<dbReference type="Pfam" id="PF07776">
    <property type="entry name" value="zf-AD"/>
    <property type="match status" value="1"/>
</dbReference>
<dbReference type="GO" id="GO:0005634">
    <property type="term" value="C:nucleus"/>
    <property type="evidence" value="ECO:0007669"/>
    <property type="project" value="InterPro"/>
</dbReference>
<dbReference type="Proteomes" id="UP000653454">
    <property type="component" value="Unassembled WGS sequence"/>
</dbReference>
<evidence type="ECO:0000313" key="4">
    <source>
        <dbReference type="Proteomes" id="UP000653454"/>
    </source>
</evidence>
<sequence length="371" mass="42676">MPKEKKQKRITAAQQSKLCDFFEANPEVLRGYKKNPDCMEDVQNKWKKVTTSLNSLGPHRDHKSWPKYLSNVKSKLKKKTIKWKRKVDGSGPLICNANDFDEMALRMIQVLRKEEEAPESDKNAIHIPNTNERTETFANQKEETESDPDQTSTNDDQSMTEDATDNNSTPFKPHKNAQIVDPKIGDTAAEYKKADPGHHKWSNLIEEPTRGEEDEFDTFGRHIAQQLRSLPLGVALKTQELLLFTVRRERLKLQREPIRSSPAARSTRHNYVYQVSLNDNLPKSICSTCYKLLNSYAEFKKTCIQSNQNLISLYEDKQRETVEIDLKVKQESLDEVDDIQDNLSSFDDGTKDRNEPSSDADDISKSEVEIR</sequence>
<feature type="compositionally biased region" description="Basic and acidic residues" evidence="1">
    <location>
        <begin position="132"/>
        <end position="143"/>
    </location>
</feature>
<evidence type="ECO:0000313" key="3">
    <source>
        <dbReference type="EMBL" id="CAG9117961.1"/>
    </source>
</evidence>
<dbReference type="GO" id="GO:0008270">
    <property type="term" value="F:zinc ion binding"/>
    <property type="evidence" value="ECO:0007669"/>
    <property type="project" value="InterPro"/>
</dbReference>
<feature type="region of interest" description="Disordered" evidence="1">
    <location>
        <begin position="338"/>
        <end position="371"/>
    </location>
</feature>
<evidence type="ECO:0000259" key="2">
    <source>
        <dbReference type="Pfam" id="PF07776"/>
    </source>
</evidence>
<accession>A0A8S4EQK0</accession>
<proteinExistence type="predicted"/>
<gene>
    <name evidence="3" type="ORF">PLXY2_LOCUS6391</name>
</gene>
<dbReference type="SUPFAM" id="SSF57716">
    <property type="entry name" value="Glucocorticoid receptor-like (DNA-binding domain)"/>
    <property type="match status" value="1"/>
</dbReference>
<name>A0A8S4EQK0_PLUXY</name>
<dbReference type="Gene3D" id="3.40.1800.20">
    <property type="match status" value="1"/>
</dbReference>
<dbReference type="InterPro" id="IPR012934">
    <property type="entry name" value="Znf_AD"/>
</dbReference>
<feature type="compositionally biased region" description="Basic and acidic residues" evidence="1">
    <location>
        <begin position="348"/>
        <end position="371"/>
    </location>
</feature>
<organism evidence="3 4">
    <name type="scientific">Plutella xylostella</name>
    <name type="common">Diamondback moth</name>
    <name type="synonym">Plutella maculipennis</name>
    <dbReference type="NCBI Taxonomy" id="51655"/>
    <lineage>
        <taxon>Eukaryota</taxon>
        <taxon>Metazoa</taxon>
        <taxon>Ecdysozoa</taxon>
        <taxon>Arthropoda</taxon>
        <taxon>Hexapoda</taxon>
        <taxon>Insecta</taxon>
        <taxon>Pterygota</taxon>
        <taxon>Neoptera</taxon>
        <taxon>Endopterygota</taxon>
        <taxon>Lepidoptera</taxon>
        <taxon>Glossata</taxon>
        <taxon>Ditrysia</taxon>
        <taxon>Yponomeutoidea</taxon>
        <taxon>Plutellidae</taxon>
        <taxon>Plutella</taxon>
    </lineage>
</organism>
<keyword evidence="4" id="KW-1185">Reference proteome</keyword>
<feature type="compositionally biased region" description="Basic and acidic residues" evidence="1">
    <location>
        <begin position="114"/>
        <end position="124"/>
    </location>
</feature>
<dbReference type="EMBL" id="CAJHNJ030000020">
    <property type="protein sequence ID" value="CAG9117961.1"/>
    <property type="molecule type" value="Genomic_DNA"/>
</dbReference>
<comment type="caution">
    <text evidence="3">The sequence shown here is derived from an EMBL/GenBank/DDBJ whole genome shotgun (WGS) entry which is preliminary data.</text>
</comment>
<evidence type="ECO:0000256" key="1">
    <source>
        <dbReference type="SAM" id="MobiDB-lite"/>
    </source>
</evidence>
<feature type="domain" description="ZAD" evidence="2">
    <location>
        <begin position="273"/>
        <end position="310"/>
    </location>
</feature>
<dbReference type="AlphaFoldDB" id="A0A8S4EQK0"/>
<feature type="region of interest" description="Disordered" evidence="1">
    <location>
        <begin position="114"/>
        <end position="182"/>
    </location>
</feature>
<reference evidence="3" key="1">
    <citation type="submission" date="2020-11" db="EMBL/GenBank/DDBJ databases">
        <authorList>
            <person name="Whiteford S."/>
        </authorList>
    </citation>
    <scope>NUCLEOTIDE SEQUENCE</scope>
</reference>
<protein>
    <submittedName>
        <fullName evidence="3">(diamondback moth) hypothetical protein</fullName>
    </submittedName>
</protein>